<dbReference type="OrthoDB" id="4062651at2759"/>
<organism evidence="4 5">
    <name type="scientific">Neocallimastix californiae</name>
    <dbReference type="NCBI Taxonomy" id="1754190"/>
    <lineage>
        <taxon>Eukaryota</taxon>
        <taxon>Fungi</taxon>
        <taxon>Fungi incertae sedis</taxon>
        <taxon>Chytridiomycota</taxon>
        <taxon>Chytridiomycota incertae sedis</taxon>
        <taxon>Neocallimastigomycetes</taxon>
        <taxon>Neocallimastigales</taxon>
        <taxon>Neocallimastigaceae</taxon>
        <taxon>Neocallimastix</taxon>
    </lineage>
</organism>
<protein>
    <submittedName>
        <fullName evidence="4">Kinase-like protein</fullName>
    </submittedName>
</protein>
<evidence type="ECO:0000313" key="5">
    <source>
        <dbReference type="Proteomes" id="UP000193920"/>
    </source>
</evidence>
<dbReference type="GO" id="GO:0004674">
    <property type="term" value="F:protein serine/threonine kinase activity"/>
    <property type="evidence" value="ECO:0007669"/>
    <property type="project" value="TreeGrafter"/>
</dbReference>
<dbReference type="Gene3D" id="1.10.510.10">
    <property type="entry name" value="Transferase(Phosphotransferase) domain 1"/>
    <property type="match status" value="1"/>
</dbReference>
<keyword evidence="4" id="KW-0418">Kinase</keyword>
<dbReference type="GO" id="GO:0005524">
    <property type="term" value="F:ATP binding"/>
    <property type="evidence" value="ECO:0007669"/>
    <property type="project" value="InterPro"/>
</dbReference>
<dbReference type="PANTHER" id="PTHR44329">
    <property type="entry name" value="SERINE/THREONINE-PROTEIN KINASE TNNI3K-RELATED"/>
    <property type="match status" value="1"/>
</dbReference>
<keyword evidence="5" id="KW-1185">Reference proteome</keyword>
<feature type="compositionally biased region" description="Polar residues" evidence="2">
    <location>
        <begin position="201"/>
        <end position="217"/>
    </location>
</feature>
<dbReference type="AlphaFoldDB" id="A0A1Y2AQ55"/>
<feature type="domain" description="Protein kinase" evidence="3">
    <location>
        <begin position="403"/>
        <end position="769"/>
    </location>
</feature>
<evidence type="ECO:0000256" key="1">
    <source>
        <dbReference type="SAM" id="Coils"/>
    </source>
</evidence>
<keyword evidence="1" id="KW-0175">Coiled coil</keyword>
<name>A0A1Y2AQ55_9FUNG</name>
<feature type="region of interest" description="Disordered" evidence="2">
    <location>
        <begin position="429"/>
        <end position="473"/>
    </location>
</feature>
<evidence type="ECO:0000256" key="2">
    <source>
        <dbReference type="SAM" id="MobiDB-lite"/>
    </source>
</evidence>
<gene>
    <name evidence="4" type="ORF">LY90DRAFT_706612</name>
</gene>
<sequence length="775" mass="88855">MAQDRFYMAVEKQSFNRNRDFNNFINLDELDTDDYNNFDKLHSLDDHQYRNKIPLYPYDHGNNYNYNYNDSNKNSSYILSSSSASSSINNIAKKSTTGPSKNDIFDTPLTTVRPAPRVSAKEIEELQKQERLREEKHKKEKEKAREEINLKLDKELRDDNTKLYLAWDSFKPMDYNHLFEGSNDLKPDNISLKNKKDYHTSSILHSGTNSEYSSPEGSPSLKGHSPYSYNKKENMNHLHPNYDSKSEISHTTINSNSGSSINSHAGNSSNNNYNSVIKNRLNNTRVELNKLQIKDNNSPTTSPRSSKILSPEEQIARFLNMPFLTSPNKNQNNKSHISPSNSINNFKSAERLKTKSSFYGVSPSFSFSFQMDQESMAKLQKVWNEMYQKFVEIIPNINLSYLPTRKNLIGRGQYSNVYLGLYSVNEDQEDKNKKERERVESTKKKESNQGEEGSQEIHSSYISHEHDTSDDDSPLKQCAVKCFHKDYVSQMVAMTELNILTMLTNQPYIIQLIGIINETEENNVNFHENSTYSTRGSGLATPISNDGKEEDSEPIRVTTILEYASNGNILSWIKKNTEYVGKKLWIKWARQITHAVATFHNMLIIHHDIKPQNILLDDYLNAKIADFGSSCYAPDEFPDRDDLTIENCRFPMDMGLGRGTQAYCAPELFGSSESYTFATDIYSLGVTLIAMMTGNEPFKNTRNNIHMIMCIRKGYFGSGVHDSELRFLNGEIAEPKIVDLLSRCVDIDPLKRPTAEKMLEELMEIDDYVPLEEKL</sequence>
<evidence type="ECO:0000313" key="4">
    <source>
        <dbReference type="EMBL" id="ORY24347.1"/>
    </source>
</evidence>
<dbReference type="SMART" id="SM00220">
    <property type="entry name" value="S_TKc"/>
    <property type="match status" value="1"/>
</dbReference>
<evidence type="ECO:0000259" key="3">
    <source>
        <dbReference type="PROSITE" id="PS50011"/>
    </source>
</evidence>
<feature type="compositionally biased region" description="Polar residues" evidence="2">
    <location>
        <begin position="450"/>
        <end position="462"/>
    </location>
</feature>
<proteinExistence type="predicted"/>
<comment type="caution">
    <text evidence="4">The sequence shown here is derived from an EMBL/GenBank/DDBJ whole genome shotgun (WGS) entry which is preliminary data.</text>
</comment>
<feature type="region of interest" description="Disordered" evidence="2">
    <location>
        <begin position="201"/>
        <end position="269"/>
    </location>
</feature>
<dbReference type="Pfam" id="PF00069">
    <property type="entry name" value="Pkinase"/>
    <property type="match status" value="1"/>
</dbReference>
<feature type="compositionally biased region" description="Basic and acidic residues" evidence="2">
    <location>
        <begin position="230"/>
        <end position="248"/>
    </location>
</feature>
<dbReference type="EMBL" id="MCOG01000223">
    <property type="protein sequence ID" value="ORY24347.1"/>
    <property type="molecule type" value="Genomic_DNA"/>
</dbReference>
<feature type="compositionally biased region" description="Low complexity" evidence="2">
    <location>
        <begin position="249"/>
        <end position="269"/>
    </location>
</feature>
<dbReference type="SUPFAM" id="SSF56112">
    <property type="entry name" value="Protein kinase-like (PK-like)"/>
    <property type="match status" value="1"/>
</dbReference>
<feature type="compositionally biased region" description="Basic and acidic residues" evidence="2">
    <location>
        <begin position="430"/>
        <end position="448"/>
    </location>
</feature>
<dbReference type="InterPro" id="IPR000719">
    <property type="entry name" value="Prot_kinase_dom"/>
</dbReference>
<dbReference type="InterPro" id="IPR051681">
    <property type="entry name" value="Ser/Thr_Kinases-Pseudokinases"/>
</dbReference>
<dbReference type="InterPro" id="IPR008271">
    <property type="entry name" value="Ser/Thr_kinase_AS"/>
</dbReference>
<dbReference type="CDD" id="cd00180">
    <property type="entry name" value="PKc"/>
    <property type="match status" value="1"/>
</dbReference>
<dbReference type="PROSITE" id="PS00108">
    <property type="entry name" value="PROTEIN_KINASE_ST"/>
    <property type="match status" value="1"/>
</dbReference>
<dbReference type="PANTHER" id="PTHR44329:SF214">
    <property type="entry name" value="PROTEIN KINASE DOMAIN-CONTAINING PROTEIN"/>
    <property type="match status" value="1"/>
</dbReference>
<dbReference type="PROSITE" id="PS50011">
    <property type="entry name" value="PROTEIN_KINASE_DOM"/>
    <property type="match status" value="1"/>
</dbReference>
<reference evidence="4 5" key="1">
    <citation type="submission" date="2016-08" db="EMBL/GenBank/DDBJ databases">
        <title>A Parts List for Fungal Cellulosomes Revealed by Comparative Genomics.</title>
        <authorList>
            <consortium name="DOE Joint Genome Institute"/>
            <person name="Haitjema C.H."/>
            <person name="Gilmore S.P."/>
            <person name="Henske J.K."/>
            <person name="Solomon K.V."/>
            <person name="De Groot R."/>
            <person name="Kuo A."/>
            <person name="Mondo S.J."/>
            <person name="Salamov A.A."/>
            <person name="Labutti K."/>
            <person name="Zhao Z."/>
            <person name="Chiniquy J."/>
            <person name="Barry K."/>
            <person name="Brewer H.M."/>
            <person name="Purvine S.O."/>
            <person name="Wright A.T."/>
            <person name="Boxma B."/>
            <person name="Van Alen T."/>
            <person name="Hackstein J.H."/>
            <person name="Baker S.E."/>
            <person name="Grigoriev I.V."/>
            <person name="O'Malley M.A."/>
        </authorList>
    </citation>
    <scope>NUCLEOTIDE SEQUENCE [LARGE SCALE GENOMIC DNA]</scope>
    <source>
        <strain evidence="4 5">G1</strain>
    </source>
</reference>
<feature type="coiled-coil region" evidence="1">
    <location>
        <begin position="123"/>
        <end position="158"/>
    </location>
</feature>
<accession>A0A1Y2AQ55</accession>
<dbReference type="STRING" id="1754190.A0A1Y2AQ55"/>
<dbReference type="Proteomes" id="UP000193920">
    <property type="component" value="Unassembled WGS sequence"/>
</dbReference>
<keyword evidence="4" id="KW-0808">Transferase</keyword>
<dbReference type="InterPro" id="IPR011009">
    <property type="entry name" value="Kinase-like_dom_sf"/>
</dbReference>